<dbReference type="PANTHER" id="PTHR10151:SF120">
    <property type="entry name" value="BIS(5'-ADENOSYL)-TRIPHOSPHATASE"/>
    <property type="match status" value="1"/>
</dbReference>
<dbReference type="Gene3D" id="3.40.720.10">
    <property type="entry name" value="Alkaline Phosphatase, subunit A"/>
    <property type="match status" value="2"/>
</dbReference>
<protein>
    <submittedName>
        <fullName evidence="1">Type I phosphodiesterase/nucleotide pyrophosphatase</fullName>
    </submittedName>
</protein>
<dbReference type="CDD" id="cd00016">
    <property type="entry name" value="ALP_like"/>
    <property type="match status" value="1"/>
</dbReference>
<dbReference type="GO" id="GO:0016787">
    <property type="term" value="F:hydrolase activity"/>
    <property type="evidence" value="ECO:0007669"/>
    <property type="project" value="UniProtKB-ARBA"/>
</dbReference>
<dbReference type="AlphaFoldDB" id="H5SRY7"/>
<dbReference type="InterPro" id="IPR017850">
    <property type="entry name" value="Alkaline_phosphatase_core_sf"/>
</dbReference>
<dbReference type="Pfam" id="PF01663">
    <property type="entry name" value="Phosphodiest"/>
    <property type="match status" value="1"/>
</dbReference>
<dbReference type="SUPFAM" id="SSF53649">
    <property type="entry name" value="Alkaline phosphatase-like"/>
    <property type="match status" value="1"/>
</dbReference>
<reference evidence="1" key="1">
    <citation type="journal article" date="2005" name="Environ. Microbiol.">
        <title>Genetic and functional properties of uncultivated thermophilic crenarchaeotes from a subsurface gold mine as revealed by analysis of genome fragments.</title>
        <authorList>
            <person name="Nunoura T."/>
            <person name="Hirayama H."/>
            <person name="Takami H."/>
            <person name="Oida H."/>
            <person name="Nishi S."/>
            <person name="Shimamura S."/>
            <person name="Suzuki Y."/>
            <person name="Inagaki F."/>
            <person name="Takai K."/>
            <person name="Nealson K.H."/>
            <person name="Horikoshi K."/>
        </authorList>
    </citation>
    <scope>NUCLEOTIDE SEQUENCE</scope>
</reference>
<proteinExistence type="predicted"/>
<organism evidence="1">
    <name type="scientific">Acetithermum autotrophicum</name>
    <dbReference type="NCBI Taxonomy" id="1446466"/>
    <lineage>
        <taxon>Bacteria</taxon>
        <taxon>Candidatus Bipolaricaulota</taxon>
        <taxon>Candidatus Acetithermum</taxon>
    </lineage>
</organism>
<sequence>MKLFKIISFGLVVLAVALLCGEASSQSLPPWNVILISWDGTQRAHLEELREQGALPNLVALTSAGAALPMRVQGHATDTKAGHSEMLSGYGPDVTGVFSNRRYQAIPEGLTIFERLKARFGQQIATVAITGKRQNIIEILQNALLEIDFALIRTMDSARNGPIMLKALENLKDRAFFAFFHFSDPDHAGHAHGENSSEYSEAIKTCDLWLGKIIATLTELGILSRTLIYVTTDHGFDEGRKTHSNAPDIWLVTNDAIVAPPQGREALQGDIVPTLLERFGFDVSMIEPALPGQSLLKR</sequence>
<dbReference type="PANTHER" id="PTHR10151">
    <property type="entry name" value="ECTONUCLEOTIDE PYROPHOSPHATASE/PHOSPHODIESTERASE"/>
    <property type="match status" value="1"/>
</dbReference>
<evidence type="ECO:0000313" key="1">
    <source>
        <dbReference type="EMBL" id="BAL58923.1"/>
    </source>
</evidence>
<dbReference type="InterPro" id="IPR002591">
    <property type="entry name" value="Phosphodiest/P_Trfase"/>
</dbReference>
<name>H5SRY7_ACEAU</name>
<reference evidence="1" key="2">
    <citation type="journal article" date="2012" name="PLoS ONE">
        <title>A Deeply Branching Thermophilic Bacterium with an Ancient Acetyl-CoA Pathway Dominates a Subsurface Ecosystem.</title>
        <authorList>
            <person name="Takami H."/>
            <person name="Noguchi H."/>
            <person name="Takaki Y."/>
            <person name="Uchiyama I."/>
            <person name="Toyoda A."/>
            <person name="Nishi S."/>
            <person name="Chee G.-J."/>
            <person name="Arai W."/>
            <person name="Nunoura T."/>
            <person name="Itoh T."/>
            <person name="Hattori M."/>
            <person name="Takai K."/>
        </authorList>
    </citation>
    <scope>NUCLEOTIDE SEQUENCE</scope>
</reference>
<dbReference type="EMBL" id="AP011802">
    <property type="protein sequence ID" value="BAL58923.1"/>
    <property type="molecule type" value="Genomic_DNA"/>
</dbReference>
<gene>
    <name evidence="1" type="ORF">HGMM_OP3C078</name>
</gene>
<accession>H5SRY7</accession>